<organism evidence="1">
    <name type="scientific">Aegilops tauschii</name>
    <name type="common">Tausch's goatgrass</name>
    <name type="synonym">Aegilops squarrosa</name>
    <dbReference type="NCBI Taxonomy" id="37682"/>
    <lineage>
        <taxon>Eukaryota</taxon>
        <taxon>Viridiplantae</taxon>
        <taxon>Streptophyta</taxon>
        <taxon>Embryophyta</taxon>
        <taxon>Tracheophyta</taxon>
        <taxon>Spermatophyta</taxon>
        <taxon>Magnoliopsida</taxon>
        <taxon>Liliopsida</taxon>
        <taxon>Poales</taxon>
        <taxon>Poaceae</taxon>
        <taxon>BOP clade</taxon>
        <taxon>Pooideae</taxon>
        <taxon>Triticodae</taxon>
        <taxon>Triticeae</taxon>
        <taxon>Triticinae</taxon>
        <taxon>Aegilops</taxon>
    </lineage>
</organism>
<accession>M8CJ36</accession>
<reference evidence="1" key="1">
    <citation type="submission" date="2015-06" db="UniProtKB">
        <authorList>
            <consortium name="EnsemblPlants"/>
        </authorList>
    </citation>
    <scope>IDENTIFICATION</scope>
</reference>
<evidence type="ECO:0000313" key="1">
    <source>
        <dbReference type="EnsemblPlants" id="EMT23336"/>
    </source>
</evidence>
<proteinExistence type="predicted"/>
<dbReference type="EnsemblPlants" id="EMT23336">
    <property type="protein sequence ID" value="EMT23336"/>
    <property type="gene ID" value="F775_23479"/>
</dbReference>
<dbReference type="AlphaFoldDB" id="M8CJ36"/>
<protein>
    <submittedName>
        <fullName evidence="1">Uncharacterized protein</fullName>
    </submittedName>
</protein>
<name>M8CJ36_AEGTA</name>
<sequence length="56" mass="5837">MAHFSGGADMPRASPSPLLADEIREGLHLARLTGAERRGGGRAAATSAHIACHSYH</sequence>